<name>A0AAW2CQV1_9ROSI</name>
<dbReference type="AlphaFoldDB" id="A0AAW2CQV1"/>
<evidence type="ECO:0000256" key="1">
    <source>
        <dbReference type="SAM" id="MobiDB-lite"/>
    </source>
</evidence>
<accession>A0AAW2CQV1</accession>
<proteinExistence type="predicted"/>
<evidence type="ECO:0000313" key="2">
    <source>
        <dbReference type="EMBL" id="KAK9998940.1"/>
    </source>
</evidence>
<feature type="compositionally biased region" description="Polar residues" evidence="1">
    <location>
        <begin position="111"/>
        <end position="122"/>
    </location>
</feature>
<protein>
    <submittedName>
        <fullName evidence="2">Uncharacterized protein</fullName>
    </submittedName>
</protein>
<dbReference type="Proteomes" id="UP001459277">
    <property type="component" value="Unassembled WGS sequence"/>
</dbReference>
<reference evidence="2 3" key="1">
    <citation type="submission" date="2024-01" db="EMBL/GenBank/DDBJ databases">
        <title>A telomere-to-telomere, gap-free genome of sweet tea (Lithocarpus litseifolius).</title>
        <authorList>
            <person name="Zhou J."/>
        </authorList>
    </citation>
    <scope>NUCLEOTIDE SEQUENCE [LARGE SCALE GENOMIC DNA]</scope>
    <source>
        <strain evidence="2">Zhou-2022a</strain>
        <tissue evidence="2">Leaf</tissue>
    </source>
</reference>
<keyword evidence="3" id="KW-1185">Reference proteome</keyword>
<comment type="caution">
    <text evidence="2">The sequence shown here is derived from an EMBL/GenBank/DDBJ whole genome shotgun (WGS) entry which is preliminary data.</text>
</comment>
<feature type="region of interest" description="Disordered" evidence="1">
    <location>
        <begin position="101"/>
        <end position="122"/>
    </location>
</feature>
<sequence>MHPNQVVWQPYEAELGHLPAYCFTGREVWTARVLLWYDRVTWRFFDHPSAALPIMIASHKQLLMCCIVGSPDYKQITDVLKAVDRLHRIIAYLPMQNTNEANLEAPEDTGRPSTSLTPASHSYGQCAATDQASHISSATPLSPAVVGSLVVGSEAKQLDVHAENKQTELIDPAMKGTNHGICTLSWHQHKHIIAFISGPTSQVMVCDYEDSVIFGELANLVAYMFAPAVLVTPLGA</sequence>
<evidence type="ECO:0000313" key="3">
    <source>
        <dbReference type="Proteomes" id="UP001459277"/>
    </source>
</evidence>
<dbReference type="EMBL" id="JAZDWU010000006">
    <property type="protein sequence ID" value="KAK9998940.1"/>
    <property type="molecule type" value="Genomic_DNA"/>
</dbReference>
<organism evidence="2 3">
    <name type="scientific">Lithocarpus litseifolius</name>
    <dbReference type="NCBI Taxonomy" id="425828"/>
    <lineage>
        <taxon>Eukaryota</taxon>
        <taxon>Viridiplantae</taxon>
        <taxon>Streptophyta</taxon>
        <taxon>Embryophyta</taxon>
        <taxon>Tracheophyta</taxon>
        <taxon>Spermatophyta</taxon>
        <taxon>Magnoliopsida</taxon>
        <taxon>eudicotyledons</taxon>
        <taxon>Gunneridae</taxon>
        <taxon>Pentapetalae</taxon>
        <taxon>rosids</taxon>
        <taxon>fabids</taxon>
        <taxon>Fagales</taxon>
        <taxon>Fagaceae</taxon>
        <taxon>Lithocarpus</taxon>
    </lineage>
</organism>
<gene>
    <name evidence="2" type="ORF">SO802_018543</name>
</gene>